<comment type="caution">
    <text evidence="3">The sequence shown here is derived from an EMBL/GenBank/DDBJ whole genome shotgun (WGS) entry which is preliminary data.</text>
</comment>
<dbReference type="PANTHER" id="PTHR45947">
    <property type="entry name" value="SULFOQUINOVOSYL TRANSFERASE SQD2"/>
    <property type="match status" value="1"/>
</dbReference>
<dbReference type="EMBL" id="JADEVV010000023">
    <property type="protein sequence ID" value="MBE9254073.1"/>
    <property type="molecule type" value="Genomic_DNA"/>
</dbReference>
<evidence type="ECO:0000313" key="4">
    <source>
        <dbReference type="Proteomes" id="UP000658720"/>
    </source>
</evidence>
<proteinExistence type="predicted"/>
<gene>
    <name evidence="3" type="ORF">IQ217_09515</name>
</gene>
<accession>A0ABR9VT63</accession>
<dbReference type="Proteomes" id="UP000658720">
    <property type="component" value="Unassembled WGS sequence"/>
</dbReference>
<dbReference type="SUPFAM" id="SSF53756">
    <property type="entry name" value="UDP-Glycosyltransferase/glycogen phosphorylase"/>
    <property type="match status" value="1"/>
</dbReference>
<dbReference type="Gene3D" id="3.40.50.2000">
    <property type="entry name" value="Glycogen Phosphorylase B"/>
    <property type="match status" value="2"/>
</dbReference>
<sequence>MKILIVIPSIGSVYGGPSKSVVELAAATASQGIDVDLVTTNANGDQTLDVPCGSWLKNHSYRLQYFPAWFKGDLIFSWPLILWLIKNIKNYDLVHTNYVFSPLVTITHFIAGHKKVPYVATPHGMLEPWALAHKKIKKKIFLNLLEKAKLSQASGIQTLNSSEAQNIAKLRLNAPSFIAPNGIFAPDFNPLPQADLFLQTFPATQNRKLILFLGRIDPKKGLDLLAPAFAQIHRQFPESHLVIAGPDNIGYLATAQKMFQEAGCQKAVSFTGMLTGKLKYSAIAAASVYVAPSYSEGFSISILEGMASGLPCVFTDACNFPEASAVAKIIPVGQQKLADALTWCLANPEEAQQMGQQARQFIFEHYTWDQIATQMITVYQWILGQGPKPNCVTTD</sequence>
<dbReference type="Pfam" id="PF00534">
    <property type="entry name" value="Glycos_transf_1"/>
    <property type="match status" value="1"/>
</dbReference>
<dbReference type="InterPro" id="IPR001296">
    <property type="entry name" value="Glyco_trans_1"/>
</dbReference>
<dbReference type="InterPro" id="IPR050194">
    <property type="entry name" value="Glycosyltransferase_grp1"/>
</dbReference>
<dbReference type="PANTHER" id="PTHR45947:SF3">
    <property type="entry name" value="SULFOQUINOVOSYL TRANSFERASE SQD2"/>
    <property type="match status" value="1"/>
</dbReference>
<keyword evidence="4" id="KW-1185">Reference proteome</keyword>
<feature type="domain" description="Glycosyltransferase subfamily 4-like N-terminal" evidence="2">
    <location>
        <begin position="14"/>
        <end position="183"/>
    </location>
</feature>
<dbReference type="RefSeq" id="WP_194019754.1">
    <property type="nucleotide sequence ID" value="NZ_JADEVV010000023.1"/>
</dbReference>
<evidence type="ECO:0000313" key="3">
    <source>
        <dbReference type="EMBL" id="MBE9254073.1"/>
    </source>
</evidence>
<evidence type="ECO:0000259" key="2">
    <source>
        <dbReference type="Pfam" id="PF13439"/>
    </source>
</evidence>
<evidence type="ECO:0000259" key="1">
    <source>
        <dbReference type="Pfam" id="PF00534"/>
    </source>
</evidence>
<organism evidence="3 4">
    <name type="scientific">Synechocystis salina LEGE 00031</name>
    <dbReference type="NCBI Taxonomy" id="1828736"/>
    <lineage>
        <taxon>Bacteria</taxon>
        <taxon>Bacillati</taxon>
        <taxon>Cyanobacteriota</taxon>
        <taxon>Cyanophyceae</taxon>
        <taxon>Synechococcales</taxon>
        <taxon>Merismopediaceae</taxon>
        <taxon>Synechocystis</taxon>
    </lineage>
</organism>
<name>A0ABR9VT63_9SYNC</name>
<dbReference type="InterPro" id="IPR028098">
    <property type="entry name" value="Glyco_trans_4-like_N"/>
</dbReference>
<protein>
    <submittedName>
        <fullName evidence="3">Glycosyltransferase</fullName>
    </submittedName>
</protein>
<reference evidence="3 4" key="1">
    <citation type="submission" date="2020-10" db="EMBL/GenBank/DDBJ databases">
        <authorList>
            <person name="Castelo-Branco R."/>
            <person name="Eusebio N."/>
            <person name="Adriana R."/>
            <person name="Vieira A."/>
            <person name="Brugerolle De Fraissinette N."/>
            <person name="Rezende De Castro R."/>
            <person name="Schneider M.P."/>
            <person name="Vasconcelos V."/>
            <person name="Leao P.N."/>
        </authorList>
    </citation>
    <scope>NUCLEOTIDE SEQUENCE [LARGE SCALE GENOMIC DNA]</scope>
    <source>
        <strain evidence="3 4">LEGE 00031</strain>
    </source>
</reference>
<feature type="domain" description="Glycosyl transferase family 1" evidence="1">
    <location>
        <begin position="204"/>
        <end position="360"/>
    </location>
</feature>
<dbReference type="Pfam" id="PF13439">
    <property type="entry name" value="Glyco_transf_4"/>
    <property type="match status" value="1"/>
</dbReference>